<dbReference type="GO" id="GO:0016020">
    <property type="term" value="C:membrane"/>
    <property type="evidence" value="ECO:0007669"/>
    <property type="project" value="InterPro"/>
</dbReference>
<organism evidence="19 20">
    <name type="scientific">Reticulomyxa filosa</name>
    <dbReference type="NCBI Taxonomy" id="46433"/>
    <lineage>
        <taxon>Eukaryota</taxon>
        <taxon>Sar</taxon>
        <taxon>Rhizaria</taxon>
        <taxon>Retaria</taxon>
        <taxon>Foraminifera</taxon>
        <taxon>Monothalamids</taxon>
        <taxon>Reticulomyxidae</taxon>
        <taxon>Reticulomyxa</taxon>
    </lineage>
</organism>
<keyword evidence="13 16" id="KW-0472">Membrane</keyword>
<dbReference type="EMBL" id="ASPP01005960">
    <property type="protein sequence ID" value="ETO29595.1"/>
    <property type="molecule type" value="Genomic_DNA"/>
</dbReference>
<feature type="transmembrane region" description="Helical" evidence="16">
    <location>
        <begin position="92"/>
        <end position="110"/>
    </location>
</feature>
<comment type="pathway">
    <text evidence="4">Protein modification; protein glycosylation.</text>
</comment>
<keyword evidence="11" id="KW-0460">Magnesium</keyword>
<dbReference type="EC" id="2.4.99.18" evidence="6"/>
<dbReference type="PANTHER" id="PTHR13872:SF1">
    <property type="entry name" value="DOLICHYL-DIPHOSPHOOLIGOSACCHARIDE--PROTEIN GLYCOSYLTRANSFERASE SUBUNIT STT3B"/>
    <property type="match status" value="1"/>
</dbReference>
<keyword evidence="20" id="KW-1185">Reference proteome</keyword>
<keyword evidence="8" id="KW-0808">Transferase</keyword>
<dbReference type="AlphaFoldDB" id="X6NTI4"/>
<dbReference type="GO" id="GO:0046872">
    <property type="term" value="F:metal ion binding"/>
    <property type="evidence" value="ECO:0007669"/>
    <property type="project" value="UniProtKB-KW"/>
</dbReference>
<evidence type="ECO:0000256" key="3">
    <source>
        <dbReference type="ARBA" id="ARBA00004127"/>
    </source>
</evidence>
<evidence type="ECO:0000256" key="8">
    <source>
        <dbReference type="ARBA" id="ARBA00022679"/>
    </source>
</evidence>
<comment type="cofactor">
    <cofactor evidence="2">
        <name>Mg(2+)</name>
        <dbReference type="ChEBI" id="CHEBI:18420"/>
    </cofactor>
</comment>
<feature type="transmembrane region" description="Helical" evidence="16">
    <location>
        <begin position="309"/>
        <end position="337"/>
    </location>
</feature>
<dbReference type="GO" id="GO:0004579">
    <property type="term" value="F:dolichyl-diphosphooligosaccharide-protein glycotransferase activity"/>
    <property type="evidence" value="ECO:0007669"/>
    <property type="project" value="UniProtKB-EC"/>
</dbReference>
<keyword evidence="7" id="KW-0328">Glycosyltransferase</keyword>
<evidence type="ECO:0000256" key="9">
    <source>
        <dbReference type="ARBA" id="ARBA00022692"/>
    </source>
</evidence>
<gene>
    <name evidence="19" type="ORF">RFI_07523</name>
</gene>
<comment type="catalytic activity">
    <reaction evidence="15">
        <text>a di-trans,poly-cis-dolichyl diphosphooligosaccharide + L-asparaginyl-[protein] = N(4)-(oligosaccharide-(1-&gt;4)-N-acetyl-beta-D-glucosaminyl-(1-&gt;4)-N-acetyl-beta-D-glucosaminyl)-L-asparaginyl-[protein] + a di-trans,poly-cis-dolichyl diphosphate + H(+)</text>
        <dbReference type="Rhea" id="RHEA:22980"/>
        <dbReference type="Rhea" id="RHEA-COMP:12804"/>
        <dbReference type="Rhea" id="RHEA-COMP:12805"/>
        <dbReference type="Rhea" id="RHEA-COMP:19506"/>
        <dbReference type="Rhea" id="RHEA-COMP:19509"/>
        <dbReference type="ChEBI" id="CHEBI:15378"/>
        <dbReference type="ChEBI" id="CHEBI:50347"/>
        <dbReference type="ChEBI" id="CHEBI:57497"/>
        <dbReference type="ChEBI" id="CHEBI:57570"/>
        <dbReference type="ChEBI" id="CHEBI:132529"/>
        <dbReference type="EC" id="2.4.99.18"/>
    </reaction>
</comment>
<proteinExistence type="inferred from homology"/>
<sequence length="600" mass="68855">MLTFWLWVKSVNTGSIFWSALCALAYFYMVAAWGGYIFIINIIPVHAFFLLFCGRYSHRLYVAYCVYYILGLILSMQINFVSFKPIDSPEHLLSMVVFLIFQIYAFTQYLRSLTTSPEQQKILAFLAGYIVIVVVGVLIALAAMGKIPGLTMRFLMLFGSGRTIAIVKSVSEHQPTSWSTYWFDEHLLTFMSATGILICFQKTTDANLFAILYTVFAGYVITFLFFYLLIFKKKKKQFSNIMIRLMLVVSPAMCVMGAIAVSELVRVCLETIVASTESATAELEREDKQGIAARAQEAWQTGVSIMQKFTAAAALALFAYYFYLFTIHCVWVTSLAYSSPSIVLQARSGPHPIIFDDFREAYQWLYHNTDHEDKVLSWWDYGYQLTGMGNKTVIVDNNTRNNTHIATVGLTMASTEEDAYPILRRLDVKYVVVVFGGLIGYSSDDINKFLWMVRISGGVFPRIVESNYYNSRGMYTVDGSVSDIMKNSIMYKMCYYRFGDVSQGAVDRTRQVAIGYKNFKLKYLEEAYTTEHWMVRIYKVKDIDSLFKQTKNDKKQTKGHFVFCWSCINQSSFTKKHSHFLFNLKQNFEVFQCNELISLN</sequence>
<feature type="transmembrane region" description="Helical" evidence="16">
    <location>
        <begin position="35"/>
        <end position="53"/>
    </location>
</feature>
<evidence type="ECO:0000256" key="7">
    <source>
        <dbReference type="ARBA" id="ARBA00022676"/>
    </source>
</evidence>
<feature type="transmembrane region" description="Helical" evidence="16">
    <location>
        <begin position="122"/>
        <end position="144"/>
    </location>
</feature>
<dbReference type="Pfam" id="PF02516">
    <property type="entry name" value="STT3"/>
    <property type="match status" value="1"/>
</dbReference>
<feature type="domain" description="STT3/PglB/AglB core" evidence="18">
    <location>
        <begin position="372"/>
        <end position="432"/>
    </location>
</feature>
<dbReference type="InterPro" id="IPR048999">
    <property type="entry name" value="STT3-PglB_core"/>
</dbReference>
<evidence type="ECO:0000256" key="15">
    <source>
        <dbReference type="ARBA" id="ARBA00048829"/>
    </source>
</evidence>
<evidence type="ECO:0000256" key="16">
    <source>
        <dbReference type="SAM" id="Phobius"/>
    </source>
</evidence>
<dbReference type="Pfam" id="PF21436">
    <property type="entry name" value="STT3-PglB_core"/>
    <property type="match status" value="1"/>
</dbReference>
<feature type="transmembrane region" description="Helical" evidence="16">
    <location>
        <begin position="210"/>
        <end position="230"/>
    </location>
</feature>
<keyword evidence="14" id="KW-0464">Manganese</keyword>
<dbReference type="GO" id="GO:0012505">
    <property type="term" value="C:endomembrane system"/>
    <property type="evidence" value="ECO:0007669"/>
    <property type="project" value="UniProtKB-SubCell"/>
</dbReference>
<feature type="transmembrane region" description="Helical" evidence="16">
    <location>
        <begin position="242"/>
        <end position="261"/>
    </location>
</feature>
<evidence type="ECO:0000256" key="12">
    <source>
        <dbReference type="ARBA" id="ARBA00022989"/>
    </source>
</evidence>
<comment type="caution">
    <text evidence="19">The sequence shown here is derived from an EMBL/GenBank/DDBJ whole genome shotgun (WGS) entry which is preliminary data.</text>
</comment>
<evidence type="ECO:0000256" key="14">
    <source>
        <dbReference type="ARBA" id="ARBA00023211"/>
    </source>
</evidence>
<dbReference type="Proteomes" id="UP000023152">
    <property type="component" value="Unassembled WGS sequence"/>
</dbReference>
<comment type="subcellular location">
    <subcellularLocation>
        <location evidence="3">Endomembrane system</location>
        <topology evidence="3">Multi-pass membrane protein</topology>
    </subcellularLocation>
</comment>
<name>X6NTI4_RETFI</name>
<comment type="cofactor">
    <cofactor evidence="1">
        <name>Mn(2+)</name>
        <dbReference type="ChEBI" id="CHEBI:29035"/>
    </cofactor>
</comment>
<evidence type="ECO:0000259" key="18">
    <source>
        <dbReference type="Pfam" id="PF21436"/>
    </source>
</evidence>
<evidence type="ECO:0000256" key="4">
    <source>
        <dbReference type="ARBA" id="ARBA00004922"/>
    </source>
</evidence>
<dbReference type="Gene3D" id="3.40.50.12610">
    <property type="match status" value="1"/>
</dbReference>
<dbReference type="OMA" id="ETAYEIM"/>
<evidence type="ECO:0000313" key="19">
    <source>
        <dbReference type="EMBL" id="ETO29595.1"/>
    </source>
</evidence>
<keyword evidence="12 16" id="KW-1133">Transmembrane helix</keyword>
<keyword evidence="9 16" id="KW-0812">Transmembrane</keyword>
<evidence type="ECO:0000256" key="5">
    <source>
        <dbReference type="ARBA" id="ARBA00010810"/>
    </source>
</evidence>
<dbReference type="PANTHER" id="PTHR13872">
    <property type="entry name" value="DOLICHYL-DIPHOSPHOOLIGOSACCHARIDE--PROTEIN GLYCOSYLTRANSFERASE SUBUNIT"/>
    <property type="match status" value="1"/>
</dbReference>
<dbReference type="InterPro" id="IPR003674">
    <property type="entry name" value="Oligo_trans_STT3"/>
</dbReference>
<reference evidence="19 20" key="1">
    <citation type="journal article" date="2013" name="Curr. Biol.">
        <title>The Genome of the Foraminiferan Reticulomyxa filosa.</title>
        <authorList>
            <person name="Glockner G."/>
            <person name="Hulsmann N."/>
            <person name="Schleicher M."/>
            <person name="Noegel A.A."/>
            <person name="Eichinger L."/>
            <person name="Gallinger C."/>
            <person name="Pawlowski J."/>
            <person name="Sierra R."/>
            <person name="Euteneuer U."/>
            <person name="Pillet L."/>
            <person name="Moustafa A."/>
            <person name="Platzer M."/>
            <person name="Groth M."/>
            <person name="Szafranski K."/>
            <person name="Schliwa M."/>
        </authorList>
    </citation>
    <scope>NUCLEOTIDE SEQUENCE [LARGE SCALE GENOMIC DNA]</scope>
</reference>
<evidence type="ECO:0000256" key="13">
    <source>
        <dbReference type="ARBA" id="ARBA00023136"/>
    </source>
</evidence>
<evidence type="ECO:0000256" key="1">
    <source>
        <dbReference type="ARBA" id="ARBA00001936"/>
    </source>
</evidence>
<evidence type="ECO:0000256" key="10">
    <source>
        <dbReference type="ARBA" id="ARBA00022723"/>
    </source>
</evidence>
<dbReference type="UniPathway" id="UPA00378"/>
<evidence type="ECO:0000256" key="2">
    <source>
        <dbReference type="ARBA" id="ARBA00001946"/>
    </source>
</evidence>
<evidence type="ECO:0000313" key="20">
    <source>
        <dbReference type="Proteomes" id="UP000023152"/>
    </source>
</evidence>
<dbReference type="OrthoDB" id="10261066at2759"/>
<dbReference type="InterPro" id="IPR048307">
    <property type="entry name" value="STT3_N"/>
</dbReference>
<comment type="similarity">
    <text evidence="5">Belongs to the STT3 family.</text>
</comment>
<feature type="transmembrane region" description="Helical" evidence="16">
    <location>
        <begin position="60"/>
        <end position="80"/>
    </location>
</feature>
<protein>
    <recommendedName>
        <fullName evidence="6">dolichyl-diphosphooligosaccharide--protein glycotransferase</fullName>
        <ecNumber evidence="6">2.4.99.18</ecNumber>
    </recommendedName>
</protein>
<feature type="domain" description="Oligosaccharyl transferase STT3 N-terminal" evidence="17">
    <location>
        <begin position="1"/>
        <end position="256"/>
    </location>
</feature>
<keyword evidence="10" id="KW-0479">Metal-binding</keyword>
<accession>X6NTI4</accession>
<feature type="transmembrane region" description="Helical" evidence="16">
    <location>
        <begin position="12"/>
        <end position="29"/>
    </location>
</feature>
<evidence type="ECO:0000256" key="11">
    <source>
        <dbReference type="ARBA" id="ARBA00022842"/>
    </source>
</evidence>
<evidence type="ECO:0000256" key="6">
    <source>
        <dbReference type="ARBA" id="ARBA00012605"/>
    </source>
</evidence>
<evidence type="ECO:0000259" key="17">
    <source>
        <dbReference type="Pfam" id="PF02516"/>
    </source>
</evidence>